<dbReference type="InterPro" id="IPR036412">
    <property type="entry name" value="HAD-like_sf"/>
</dbReference>
<dbReference type="NCBIfam" id="TIGR01490">
    <property type="entry name" value="HAD-SF-IB-hyp1"/>
    <property type="match status" value="1"/>
</dbReference>
<reference evidence="1" key="1">
    <citation type="submission" date="2020-05" db="EMBL/GenBank/DDBJ databases">
        <authorList>
            <person name="Chiriac C."/>
            <person name="Salcher M."/>
            <person name="Ghai R."/>
            <person name="Kavagutti S V."/>
        </authorList>
    </citation>
    <scope>NUCLEOTIDE SEQUENCE</scope>
</reference>
<dbReference type="EMBL" id="CAEZVN010000038">
    <property type="protein sequence ID" value="CAB4631391.1"/>
    <property type="molecule type" value="Genomic_DNA"/>
</dbReference>
<dbReference type="Gene3D" id="1.20.1440.100">
    <property type="entry name" value="SG protein - dephosphorylation function"/>
    <property type="match status" value="1"/>
</dbReference>
<protein>
    <submittedName>
        <fullName evidence="1">Unannotated protein</fullName>
    </submittedName>
</protein>
<gene>
    <name evidence="1" type="ORF">UFOPK2001_00539</name>
</gene>
<dbReference type="Pfam" id="PF12710">
    <property type="entry name" value="HAD"/>
    <property type="match status" value="1"/>
</dbReference>
<dbReference type="InterPro" id="IPR006385">
    <property type="entry name" value="HAD_hydro_SerB1"/>
</dbReference>
<dbReference type="InterPro" id="IPR023214">
    <property type="entry name" value="HAD_sf"/>
</dbReference>
<accession>A0A6J6J3E2</accession>
<dbReference type="InterPro" id="IPR050582">
    <property type="entry name" value="HAD-like_SerB"/>
</dbReference>
<dbReference type="CDD" id="cd02612">
    <property type="entry name" value="HAD_PGPPase"/>
    <property type="match status" value="1"/>
</dbReference>
<proteinExistence type="predicted"/>
<dbReference type="SUPFAM" id="SSF56784">
    <property type="entry name" value="HAD-like"/>
    <property type="match status" value="1"/>
</dbReference>
<organism evidence="1">
    <name type="scientific">freshwater metagenome</name>
    <dbReference type="NCBI Taxonomy" id="449393"/>
    <lineage>
        <taxon>unclassified sequences</taxon>
        <taxon>metagenomes</taxon>
        <taxon>ecological metagenomes</taxon>
    </lineage>
</organism>
<evidence type="ECO:0000313" key="1">
    <source>
        <dbReference type="EMBL" id="CAB4631391.1"/>
    </source>
</evidence>
<dbReference type="PANTHER" id="PTHR43344">
    <property type="entry name" value="PHOSPHOSERINE PHOSPHATASE"/>
    <property type="match status" value="1"/>
</dbReference>
<dbReference type="PANTHER" id="PTHR43344:SF15">
    <property type="entry name" value="PHOSPHOSERINE PHOSPHATASE SERB1"/>
    <property type="match status" value="1"/>
</dbReference>
<sequence>MPTSPKKPAKSATPTKIEAAFFDVDNTILRGSSSFLFGKAAFKRGFFSRQDFWRFAWQQARFIARGETATTVDQIKDRALGLIEGHKADGLAALTDEVYENFISPKLWPETVRIAKQHIQEGREVWLVTATPQEIAEVIAERLGLTGGLGTLIERKDGILTGKLVGKPLHGKAKRKAIRALAKERHISLKRSYAYSDSVNDLPMLTAVGHAIAINPDKELAKYAKAADWKILDFKKRELRANK</sequence>
<dbReference type="NCBIfam" id="TIGR01488">
    <property type="entry name" value="HAD-SF-IB"/>
    <property type="match status" value="1"/>
</dbReference>
<dbReference type="Gene3D" id="3.40.50.1000">
    <property type="entry name" value="HAD superfamily/HAD-like"/>
    <property type="match status" value="1"/>
</dbReference>
<name>A0A6J6J3E2_9ZZZZ</name>
<dbReference type="AlphaFoldDB" id="A0A6J6J3E2"/>